<dbReference type="InterPro" id="IPR007197">
    <property type="entry name" value="rSAM"/>
</dbReference>
<dbReference type="GO" id="GO:0031419">
    <property type="term" value="F:cobalamin binding"/>
    <property type="evidence" value="ECO:0007669"/>
    <property type="project" value="InterPro"/>
</dbReference>
<evidence type="ECO:0000256" key="2">
    <source>
        <dbReference type="ARBA" id="ARBA00022691"/>
    </source>
</evidence>
<dbReference type="SFLD" id="SFLDG01082">
    <property type="entry name" value="B12-binding_domain_containing"/>
    <property type="match status" value="1"/>
</dbReference>
<dbReference type="InterPro" id="IPR051198">
    <property type="entry name" value="BchE-like"/>
</dbReference>
<dbReference type="PANTHER" id="PTHR43409">
    <property type="entry name" value="ANAEROBIC MAGNESIUM-PROTOPORPHYRIN IX MONOMETHYL ESTER CYCLASE-RELATED"/>
    <property type="match status" value="1"/>
</dbReference>
<feature type="domain" description="Radical SAM core" evidence="7">
    <location>
        <begin position="199"/>
        <end position="426"/>
    </location>
</feature>
<dbReference type="GO" id="GO:0046872">
    <property type="term" value="F:metal ion binding"/>
    <property type="evidence" value="ECO:0007669"/>
    <property type="project" value="UniProtKB-KW"/>
</dbReference>
<dbReference type="InterPro" id="IPR006158">
    <property type="entry name" value="Cobalamin-bd"/>
</dbReference>
<dbReference type="STRING" id="1817863.A2Y62_14240"/>
<dbReference type="SUPFAM" id="SSF52242">
    <property type="entry name" value="Cobalamin (vitamin B12)-binding domain"/>
    <property type="match status" value="1"/>
</dbReference>
<dbReference type="CDD" id="cd01335">
    <property type="entry name" value="Radical_SAM"/>
    <property type="match status" value="1"/>
</dbReference>
<reference evidence="8 9" key="1">
    <citation type="journal article" date="2016" name="Nat. Commun.">
        <title>Thousands of microbial genomes shed light on interconnected biogeochemical processes in an aquifer system.</title>
        <authorList>
            <person name="Anantharaman K."/>
            <person name="Brown C.T."/>
            <person name="Hug L.A."/>
            <person name="Sharon I."/>
            <person name="Castelle C.J."/>
            <person name="Probst A.J."/>
            <person name="Thomas B.C."/>
            <person name="Singh A."/>
            <person name="Wilkins M.J."/>
            <person name="Karaoz U."/>
            <person name="Brodie E.L."/>
            <person name="Williams K.H."/>
            <person name="Hubbard S.S."/>
            <person name="Banfield J.F."/>
        </authorList>
    </citation>
    <scope>NUCLEOTIDE SEQUENCE [LARGE SCALE GENOMIC DNA]</scope>
</reference>
<comment type="cofactor">
    <cofactor evidence="1">
        <name>[4Fe-4S] cluster</name>
        <dbReference type="ChEBI" id="CHEBI:49883"/>
    </cofactor>
</comment>
<dbReference type="Gene3D" id="3.40.50.280">
    <property type="entry name" value="Cobalamin-binding domain"/>
    <property type="match status" value="1"/>
</dbReference>
<dbReference type="SUPFAM" id="SSF102114">
    <property type="entry name" value="Radical SAM enzymes"/>
    <property type="match status" value="1"/>
</dbReference>
<dbReference type="Pfam" id="PF04055">
    <property type="entry name" value="Radical_SAM"/>
    <property type="match status" value="1"/>
</dbReference>
<feature type="domain" description="B12-binding" evidence="6">
    <location>
        <begin position="10"/>
        <end position="185"/>
    </location>
</feature>
<dbReference type="AlphaFoldDB" id="A0A1F5VVM3"/>
<dbReference type="Proteomes" id="UP000178943">
    <property type="component" value="Unassembled WGS sequence"/>
</dbReference>
<keyword evidence="3" id="KW-0479">Metal-binding</keyword>
<evidence type="ECO:0000256" key="5">
    <source>
        <dbReference type="ARBA" id="ARBA00023014"/>
    </source>
</evidence>
<dbReference type="InterPro" id="IPR023404">
    <property type="entry name" value="rSAM_horseshoe"/>
</dbReference>
<proteinExistence type="predicted"/>
<dbReference type="PROSITE" id="PS51918">
    <property type="entry name" value="RADICAL_SAM"/>
    <property type="match status" value="1"/>
</dbReference>
<evidence type="ECO:0000256" key="4">
    <source>
        <dbReference type="ARBA" id="ARBA00023004"/>
    </source>
</evidence>
<evidence type="ECO:0000256" key="1">
    <source>
        <dbReference type="ARBA" id="ARBA00001966"/>
    </source>
</evidence>
<dbReference type="EMBL" id="MFGW01000050">
    <property type="protein sequence ID" value="OGF67455.1"/>
    <property type="molecule type" value="Genomic_DNA"/>
</dbReference>
<keyword evidence="5" id="KW-0411">Iron-sulfur</keyword>
<dbReference type="SMART" id="SM00729">
    <property type="entry name" value="Elp3"/>
    <property type="match status" value="1"/>
</dbReference>
<dbReference type="SFLD" id="SFLDG01123">
    <property type="entry name" value="methyltransferase_(Class_B)"/>
    <property type="match status" value="1"/>
</dbReference>
<evidence type="ECO:0000313" key="8">
    <source>
        <dbReference type="EMBL" id="OGF67455.1"/>
    </source>
</evidence>
<evidence type="ECO:0000313" key="9">
    <source>
        <dbReference type="Proteomes" id="UP000178943"/>
    </source>
</evidence>
<dbReference type="PANTHER" id="PTHR43409:SF15">
    <property type="entry name" value="PUTATIVE-RELATED"/>
    <property type="match status" value="1"/>
</dbReference>
<dbReference type="InterPro" id="IPR034466">
    <property type="entry name" value="Methyltransferase_Class_B"/>
</dbReference>
<dbReference type="GO" id="GO:0003824">
    <property type="term" value="F:catalytic activity"/>
    <property type="evidence" value="ECO:0007669"/>
    <property type="project" value="InterPro"/>
</dbReference>
<dbReference type="PROSITE" id="PS51332">
    <property type="entry name" value="B12_BINDING"/>
    <property type="match status" value="1"/>
</dbReference>
<evidence type="ECO:0000259" key="7">
    <source>
        <dbReference type="PROSITE" id="PS51918"/>
    </source>
</evidence>
<dbReference type="Gene3D" id="3.80.30.20">
    <property type="entry name" value="tm_1862 like domain"/>
    <property type="match status" value="1"/>
</dbReference>
<keyword evidence="2" id="KW-0949">S-adenosyl-L-methionine</keyword>
<accession>A0A1F5VVM3</accession>
<name>A0A1F5VVM3_9BACT</name>
<comment type="caution">
    <text evidence="8">The sequence shown here is derived from an EMBL/GenBank/DDBJ whole genome shotgun (WGS) entry which is preliminary data.</text>
</comment>
<organism evidence="8 9">
    <name type="scientific">Candidatus Fischerbacteria bacterium RBG_13_37_8</name>
    <dbReference type="NCBI Taxonomy" id="1817863"/>
    <lineage>
        <taxon>Bacteria</taxon>
        <taxon>Candidatus Fischeribacteriota</taxon>
    </lineage>
</organism>
<evidence type="ECO:0000259" key="6">
    <source>
        <dbReference type="PROSITE" id="PS51332"/>
    </source>
</evidence>
<dbReference type="InterPro" id="IPR036724">
    <property type="entry name" value="Cobalamin-bd_sf"/>
</dbReference>
<evidence type="ECO:0000256" key="3">
    <source>
        <dbReference type="ARBA" id="ARBA00022723"/>
    </source>
</evidence>
<dbReference type="InterPro" id="IPR006638">
    <property type="entry name" value="Elp3/MiaA/NifB-like_rSAM"/>
</dbReference>
<keyword evidence="4" id="KW-0408">Iron</keyword>
<protein>
    <submittedName>
        <fullName evidence="8">Uncharacterized protein</fullName>
    </submittedName>
</protein>
<dbReference type="InterPro" id="IPR058240">
    <property type="entry name" value="rSAM_sf"/>
</dbReference>
<dbReference type="SFLD" id="SFLDS00029">
    <property type="entry name" value="Radical_SAM"/>
    <property type="match status" value="1"/>
</dbReference>
<gene>
    <name evidence="8" type="ORF">A2Y62_14240</name>
</gene>
<dbReference type="GO" id="GO:0005829">
    <property type="term" value="C:cytosol"/>
    <property type="evidence" value="ECO:0007669"/>
    <property type="project" value="TreeGrafter"/>
</dbReference>
<dbReference type="GO" id="GO:0051539">
    <property type="term" value="F:4 iron, 4 sulfur cluster binding"/>
    <property type="evidence" value="ECO:0007669"/>
    <property type="project" value="UniProtKB-KW"/>
</dbReference>
<sequence>MSERRALLIQPWIYDIAAYDLWIQPMGLLYLATLLEEMGFQVKYLNCLDPTHESSEGKLKRMDDGRGKFYREEVEKPVILKSIPRKYCRYGLPEDVIISELEQVGKIDVVFITSMMTYWYPGVMRVVELCRKYKPGCPIVLGGVYATLMPEHAKETVNPDLLVEGLVEGQIVLLLEQIYPGTCFKSELSNAYYPAWKLIKNLSYLPILTSRGCPYRCSYCASSYFYSGFLQRDYRNVVEELFYFYDALHFNNIVFYDDALLVNAGNHLLRILHEVKEKKVKFSFHSPNGLNARYINDEVAEAMFEAKFETIRISLETASDHKHELYGKKVTQKEFESAMKSLFKAGYKEGEIGVYLLGGIPGQTNEEIGESIKFVHDNGGNAKLSLYSPIPGTRDFGRLPGRVRGQLLKEPLLQNNSIFSHYFGYLNWQEYEELKAIIEEHKKKG</sequence>